<dbReference type="Gene3D" id="1.10.510.10">
    <property type="entry name" value="Transferase(Phosphotransferase) domain 1"/>
    <property type="match status" value="1"/>
</dbReference>
<dbReference type="eggNOG" id="COG0515">
    <property type="taxonomic scope" value="Bacteria"/>
</dbReference>
<evidence type="ECO:0000256" key="10">
    <source>
        <dbReference type="PROSITE-ProRule" id="PRU10141"/>
    </source>
</evidence>
<comment type="catalytic activity">
    <reaction evidence="9">
        <text>L-seryl-[protein] + ATP = O-phospho-L-seryl-[protein] + ADP + H(+)</text>
        <dbReference type="Rhea" id="RHEA:17989"/>
        <dbReference type="Rhea" id="RHEA-COMP:9863"/>
        <dbReference type="Rhea" id="RHEA-COMP:11604"/>
        <dbReference type="ChEBI" id="CHEBI:15378"/>
        <dbReference type="ChEBI" id="CHEBI:29999"/>
        <dbReference type="ChEBI" id="CHEBI:30616"/>
        <dbReference type="ChEBI" id="CHEBI:83421"/>
        <dbReference type="ChEBI" id="CHEBI:456216"/>
        <dbReference type="EC" id="2.7.11.1"/>
    </reaction>
</comment>
<dbReference type="PROSITE" id="PS00107">
    <property type="entry name" value="PROTEIN_KINASE_ATP"/>
    <property type="match status" value="1"/>
</dbReference>
<feature type="region of interest" description="Disordered" evidence="11">
    <location>
        <begin position="375"/>
        <end position="427"/>
    </location>
</feature>
<dbReference type="GO" id="GO:0004674">
    <property type="term" value="F:protein serine/threonine kinase activity"/>
    <property type="evidence" value="ECO:0007669"/>
    <property type="project" value="UniProtKB-KW"/>
</dbReference>
<dbReference type="GO" id="GO:0005524">
    <property type="term" value="F:ATP binding"/>
    <property type="evidence" value="ECO:0007669"/>
    <property type="project" value="UniProtKB-UniRule"/>
</dbReference>
<evidence type="ECO:0000256" key="8">
    <source>
        <dbReference type="ARBA" id="ARBA00047899"/>
    </source>
</evidence>
<dbReference type="PANTHER" id="PTHR43671:SF98">
    <property type="entry name" value="SERINE_THREONINE-PROTEIN KINASE NEK11"/>
    <property type="match status" value="1"/>
</dbReference>
<keyword evidence="7 10" id="KW-0067">ATP-binding</keyword>
<feature type="compositionally biased region" description="Basic and acidic residues" evidence="11">
    <location>
        <begin position="320"/>
        <end position="335"/>
    </location>
</feature>
<dbReference type="OrthoDB" id="1766482at2"/>
<evidence type="ECO:0000256" key="9">
    <source>
        <dbReference type="ARBA" id="ARBA00048679"/>
    </source>
</evidence>
<keyword evidence="14" id="KW-1185">Reference proteome</keyword>
<dbReference type="PANTHER" id="PTHR43671">
    <property type="entry name" value="SERINE/THREONINE-PROTEIN KINASE NEK"/>
    <property type="match status" value="1"/>
</dbReference>
<dbReference type="InterPro" id="IPR008271">
    <property type="entry name" value="Ser/Thr_kinase_AS"/>
</dbReference>
<dbReference type="EC" id="2.7.11.1" evidence="2"/>
<evidence type="ECO:0000313" key="14">
    <source>
        <dbReference type="Proteomes" id="UP000004259"/>
    </source>
</evidence>
<dbReference type="InterPro" id="IPR050660">
    <property type="entry name" value="NEK_Ser/Thr_kinase"/>
</dbReference>
<dbReference type="InterPro" id="IPR011009">
    <property type="entry name" value="Kinase-like_dom_sf"/>
</dbReference>
<dbReference type="InterPro" id="IPR000719">
    <property type="entry name" value="Prot_kinase_dom"/>
</dbReference>
<dbReference type="SUPFAM" id="SSF56112">
    <property type="entry name" value="Protein kinase-like (PK-like)"/>
    <property type="match status" value="1"/>
</dbReference>
<evidence type="ECO:0000259" key="12">
    <source>
        <dbReference type="PROSITE" id="PS50011"/>
    </source>
</evidence>
<evidence type="ECO:0000256" key="5">
    <source>
        <dbReference type="ARBA" id="ARBA00022741"/>
    </source>
</evidence>
<comment type="similarity">
    <text evidence="1">Belongs to the protein kinase superfamily. NEK Ser/Thr protein kinase family. NIMA subfamily.</text>
</comment>
<feature type="binding site" evidence="10">
    <location>
        <position position="49"/>
    </location>
    <ligand>
        <name>ATP</name>
        <dbReference type="ChEBI" id="CHEBI:30616"/>
    </ligand>
</feature>
<evidence type="ECO:0000256" key="11">
    <source>
        <dbReference type="SAM" id="MobiDB-lite"/>
    </source>
</evidence>
<evidence type="ECO:0000256" key="2">
    <source>
        <dbReference type="ARBA" id="ARBA00012513"/>
    </source>
</evidence>
<dbReference type="SMART" id="SM00220">
    <property type="entry name" value="S_TKc"/>
    <property type="match status" value="1"/>
</dbReference>
<dbReference type="RefSeq" id="WP_002853030.1">
    <property type="nucleotide sequence ID" value="NZ_ADKM02000130.1"/>
</dbReference>
<organism evidence="13 14">
    <name type="scientific">Ruminococcus albus 8</name>
    <dbReference type="NCBI Taxonomy" id="246199"/>
    <lineage>
        <taxon>Bacteria</taxon>
        <taxon>Bacillati</taxon>
        <taxon>Bacillota</taxon>
        <taxon>Clostridia</taxon>
        <taxon>Eubacteriales</taxon>
        <taxon>Oscillospiraceae</taxon>
        <taxon>Ruminococcus</taxon>
    </lineage>
</organism>
<dbReference type="EMBL" id="ADKM02000130">
    <property type="protein sequence ID" value="EGC01456.1"/>
    <property type="molecule type" value="Genomic_DNA"/>
</dbReference>
<evidence type="ECO:0000256" key="6">
    <source>
        <dbReference type="ARBA" id="ARBA00022777"/>
    </source>
</evidence>
<evidence type="ECO:0000256" key="7">
    <source>
        <dbReference type="ARBA" id="ARBA00022840"/>
    </source>
</evidence>
<keyword evidence="3" id="KW-0723">Serine/threonine-protein kinase</keyword>
<keyword evidence="4" id="KW-0808">Transferase</keyword>
<dbReference type="PROSITE" id="PS00108">
    <property type="entry name" value="PROTEIN_KINASE_ST"/>
    <property type="match status" value="1"/>
</dbReference>
<dbReference type="Gene3D" id="2.30.30.40">
    <property type="entry name" value="SH3 Domains"/>
    <property type="match status" value="1"/>
</dbReference>
<feature type="compositionally biased region" description="Basic and acidic residues" evidence="11">
    <location>
        <begin position="397"/>
        <end position="406"/>
    </location>
</feature>
<dbReference type="InterPro" id="IPR017441">
    <property type="entry name" value="Protein_kinase_ATP_BS"/>
</dbReference>
<reference evidence="13 14" key="1">
    <citation type="submission" date="2011-02" db="EMBL/GenBank/DDBJ databases">
        <authorList>
            <person name="Nelson K.E."/>
            <person name="Sutton G."/>
            <person name="Torralba M."/>
            <person name="Durkin S."/>
            <person name="Harkins D."/>
            <person name="Montgomery R."/>
            <person name="Ziemer C."/>
            <person name="Klaassens E."/>
            <person name="Ocuiv P."/>
            <person name="Morrison M."/>
        </authorList>
    </citation>
    <scope>NUCLEOTIDE SEQUENCE [LARGE SCALE GENOMIC DNA]</scope>
    <source>
        <strain evidence="13 14">8</strain>
    </source>
</reference>
<keyword evidence="5 10" id="KW-0547">Nucleotide-binding</keyword>
<dbReference type="eggNOG" id="COG3103">
    <property type="taxonomic scope" value="Bacteria"/>
</dbReference>
<comment type="catalytic activity">
    <reaction evidence="8">
        <text>L-threonyl-[protein] + ATP = O-phospho-L-threonyl-[protein] + ADP + H(+)</text>
        <dbReference type="Rhea" id="RHEA:46608"/>
        <dbReference type="Rhea" id="RHEA-COMP:11060"/>
        <dbReference type="Rhea" id="RHEA-COMP:11605"/>
        <dbReference type="ChEBI" id="CHEBI:15378"/>
        <dbReference type="ChEBI" id="CHEBI:30013"/>
        <dbReference type="ChEBI" id="CHEBI:30616"/>
        <dbReference type="ChEBI" id="CHEBI:61977"/>
        <dbReference type="ChEBI" id="CHEBI:456216"/>
        <dbReference type="EC" id="2.7.11.1"/>
    </reaction>
</comment>
<comment type="caution">
    <text evidence="13">The sequence shown here is derived from an EMBL/GenBank/DDBJ whole genome shotgun (WGS) entry which is preliminary data.</text>
</comment>
<dbReference type="CDD" id="cd14014">
    <property type="entry name" value="STKc_PknB_like"/>
    <property type="match status" value="1"/>
</dbReference>
<feature type="compositionally biased region" description="Basic and acidic residues" evidence="11">
    <location>
        <begin position="344"/>
        <end position="359"/>
    </location>
</feature>
<dbReference type="Pfam" id="PF00069">
    <property type="entry name" value="Pkinase"/>
    <property type="match status" value="1"/>
</dbReference>
<name>E9SH28_RUMAL</name>
<evidence type="ECO:0000256" key="3">
    <source>
        <dbReference type="ARBA" id="ARBA00022527"/>
    </source>
</evidence>
<dbReference type="AlphaFoldDB" id="E9SH28"/>
<feature type="region of interest" description="Disordered" evidence="11">
    <location>
        <begin position="320"/>
        <end position="363"/>
    </location>
</feature>
<dbReference type="STRING" id="246199.CUS_7556"/>
<dbReference type="PROSITE" id="PS50011">
    <property type="entry name" value="PROTEIN_KINASE_DOM"/>
    <property type="match status" value="1"/>
</dbReference>
<sequence>MKDIGERLSSYEPLWENWYKDCYLGSGGSGKVYRFRQELYGQVRYCAVKALSIIPDRSVSVTRESREQEMDERKKQVSKEIQNMYLLGDKPHLVHCINHTYRDFTNDDGEVIGFDVMIQMEYYKTLTEYINEKGVLAPSEIEKLAQDIGSALLAMQEKNMLHRDIKPDNIYVDDNGEFYLGDFGIAKQTQSASFATFVGTQPFMAPEVWNARTPNEQHYGAAADIYSLGITLYYLLNGNRLPMVNTGDNRNAIDSAIFGRLSGKTFGVPENGSDKLKNVVMKCCAFDPADRIQSAKELLAALDGDEMSEDVGKSEAVIKEAEKGGQAERSEKTEKVLPAPIIKDSGKKVREEPPEKFEITDSVYIRPGDPAEELIVRPAPARPERRPVQAQKQRTKGHSESAKDGNKQQPRPHKQARPQKEQPQLSKATKKAALTIGLTLCFIIGIGALFFTKTICLHNWSAATCAKPETCTKCGKTRGELAAHVFEEATCTHARRCTVCGMEEGKKLPHTFMEATCTIPRTCTKCGKTEGEPLGHKWVDETCEEPQYCEVCGLIGKDAAGHKWKEATCTKPKTCTVCKKTEGEAIGHKWKAATCTEPETCENCGETKGKALGHTWVGATLTAPKTCSVCGATEGSALDYTDRGTMFVDTGGDTLALREEKSSSSKQLAAIPDCTEIRVWYTGSSGWYYALYDNTYGYVNSAYISAKDPMLGDGTVTGWNSKNLGTLSVSVASAEVKYGRLYIDLEVSSEETDFVWPDLYIYYNGSEKANGNFIDHKDIIIMPYVTRTVSVNTKVGNDFGRSSLKNIIIVDGEGNKVMLEP</sequence>
<evidence type="ECO:0000256" key="1">
    <source>
        <dbReference type="ARBA" id="ARBA00010886"/>
    </source>
</evidence>
<feature type="domain" description="Protein kinase" evidence="12">
    <location>
        <begin position="18"/>
        <end position="302"/>
    </location>
</feature>
<proteinExistence type="inferred from homology"/>
<accession>E9SH28</accession>
<evidence type="ECO:0000256" key="4">
    <source>
        <dbReference type="ARBA" id="ARBA00022679"/>
    </source>
</evidence>
<dbReference type="Proteomes" id="UP000004259">
    <property type="component" value="Unassembled WGS sequence"/>
</dbReference>
<protein>
    <recommendedName>
        <fullName evidence="2">non-specific serine/threonine protein kinase</fullName>
        <ecNumber evidence="2">2.7.11.1</ecNumber>
    </recommendedName>
</protein>
<evidence type="ECO:0000313" key="13">
    <source>
        <dbReference type="EMBL" id="EGC01456.1"/>
    </source>
</evidence>
<keyword evidence="6 13" id="KW-0418">Kinase</keyword>
<gene>
    <name evidence="13" type="ORF">CUS_7556</name>
</gene>